<dbReference type="InterPro" id="IPR011050">
    <property type="entry name" value="Pectin_lyase_fold/virulence"/>
</dbReference>
<evidence type="ECO:0000256" key="2">
    <source>
        <dbReference type="ARBA" id="ARBA00023180"/>
    </source>
</evidence>
<evidence type="ECO:0000259" key="6">
    <source>
        <dbReference type="SMART" id="SM00656"/>
    </source>
</evidence>
<dbReference type="GO" id="GO:0046872">
    <property type="term" value="F:metal ion binding"/>
    <property type="evidence" value="ECO:0007669"/>
    <property type="project" value="UniProtKB-KW"/>
</dbReference>
<name>A0A2T5C4K4_9BACT</name>
<dbReference type="SUPFAM" id="SSF51126">
    <property type="entry name" value="Pectin lyase-like"/>
    <property type="match status" value="1"/>
</dbReference>
<keyword evidence="1" id="KW-0479">Metal-binding</keyword>
<keyword evidence="5" id="KW-0732">Signal</keyword>
<keyword evidence="2" id="KW-0325">Glycoprotein</keyword>
<evidence type="ECO:0000256" key="1">
    <source>
        <dbReference type="ARBA" id="ARBA00022723"/>
    </source>
</evidence>
<feature type="domain" description="Pectate lyase" evidence="6">
    <location>
        <begin position="65"/>
        <end position="278"/>
    </location>
</feature>
<dbReference type="GO" id="GO:0016829">
    <property type="term" value="F:lyase activity"/>
    <property type="evidence" value="ECO:0007669"/>
    <property type="project" value="UniProtKB-KW"/>
</dbReference>
<dbReference type="InterPro" id="IPR012334">
    <property type="entry name" value="Pectin_lyas_fold"/>
</dbReference>
<feature type="chain" id="PRO_5015480588" evidence="5">
    <location>
        <begin position="26"/>
        <end position="463"/>
    </location>
</feature>
<protein>
    <submittedName>
        <fullName evidence="7">Pectate lyase-like protein</fullName>
    </submittedName>
</protein>
<dbReference type="PANTHER" id="PTHR42970">
    <property type="entry name" value="PECTATE LYASE C-RELATED"/>
    <property type="match status" value="1"/>
</dbReference>
<dbReference type="InterPro" id="IPR002022">
    <property type="entry name" value="Pec_lyase"/>
</dbReference>
<dbReference type="AlphaFoldDB" id="A0A2T5C4K4"/>
<feature type="signal peptide" evidence="5">
    <location>
        <begin position="1"/>
        <end position="25"/>
    </location>
</feature>
<dbReference type="Proteomes" id="UP000243525">
    <property type="component" value="Unassembled WGS sequence"/>
</dbReference>
<evidence type="ECO:0000256" key="3">
    <source>
        <dbReference type="ARBA" id="ARBA00023239"/>
    </source>
</evidence>
<comment type="caution">
    <text evidence="7">The sequence shown here is derived from an EMBL/GenBank/DDBJ whole genome shotgun (WGS) entry which is preliminary data.</text>
</comment>
<evidence type="ECO:0000256" key="5">
    <source>
        <dbReference type="SAM" id="SignalP"/>
    </source>
</evidence>
<dbReference type="OrthoDB" id="8737820at2"/>
<proteinExistence type="predicted"/>
<reference evidence="7 8" key="1">
    <citation type="submission" date="2018-04" db="EMBL/GenBank/DDBJ databases">
        <title>Genomic Encyclopedia of Archaeal and Bacterial Type Strains, Phase II (KMG-II): from individual species to whole genera.</title>
        <authorList>
            <person name="Goeker M."/>
        </authorList>
    </citation>
    <scope>NUCLEOTIDE SEQUENCE [LARGE SCALE GENOMIC DNA]</scope>
    <source>
        <strain evidence="7 8">DSM 28823</strain>
    </source>
</reference>
<keyword evidence="8" id="KW-1185">Reference proteome</keyword>
<evidence type="ECO:0000256" key="4">
    <source>
        <dbReference type="SAM" id="MobiDB-lite"/>
    </source>
</evidence>
<evidence type="ECO:0000313" key="7">
    <source>
        <dbReference type="EMBL" id="PTN09802.1"/>
    </source>
</evidence>
<gene>
    <name evidence="7" type="ORF">C8N47_10396</name>
</gene>
<dbReference type="Gene3D" id="2.160.20.10">
    <property type="entry name" value="Single-stranded right-handed beta-helix, Pectin lyase-like"/>
    <property type="match status" value="1"/>
</dbReference>
<keyword evidence="3 7" id="KW-0456">Lyase</keyword>
<evidence type="ECO:0000313" key="8">
    <source>
        <dbReference type="Proteomes" id="UP000243525"/>
    </source>
</evidence>
<dbReference type="RefSeq" id="WP_107821186.1">
    <property type="nucleotide sequence ID" value="NZ_OY782574.1"/>
</dbReference>
<accession>A0A2T5C4K4</accession>
<dbReference type="EMBL" id="QAAD01000003">
    <property type="protein sequence ID" value="PTN09802.1"/>
    <property type="molecule type" value="Genomic_DNA"/>
</dbReference>
<organism evidence="7 8">
    <name type="scientific">Mangrovibacterium marinum</name>
    <dbReference type="NCBI Taxonomy" id="1639118"/>
    <lineage>
        <taxon>Bacteria</taxon>
        <taxon>Pseudomonadati</taxon>
        <taxon>Bacteroidota</taxon>
        <taxon>Bacteroidia</taxon>
        <taxon>Marinilabiliales</taxon>
        <taxon>Prolixibacteraceae</taxon>
        <taxon>Mangrovibacterium</taxon>
    </lineage>
</organism>
<sequence>MNRLHTRFCGILLTLLFGLAGQASGQTGDQPTDRQIAFPGAEGYGKYTTGGRGGRVIAVTNLNDSGDGSLRAAVESEEQRTIVFRVSGTIMLNSELRVHHGNCTLAGQTAPGDGICVGGYPVVIEADNVIIRYMRFRLGDQNKVEGDAMTIRGPKNIMVDHCSFSWATDECASLYEMHQATVQWCIISEALNNSVHHKGAHGYGGIWGGEQASFHHNLFAHNSSRNPRFNGSRYDVPWTDLVDFRNNVIYNWKVNSSYAGEKARQNIVANYYKPGPATPEKVSHRIFNVFRAHDDLPFGEFYIAGNVMFGDEQVTNDNWNGGVDLNKGAVVQNVKSDKPFPFSPIEHETAVQAYQSVLRGSGASLVRDAVDRRIVKEVETGTATYRGSRANLPGIIDSQNDVGGYPALRSTPAPKDTDGDGMPDAWERKKGLNFDDAADGSAYQLSATFTNLEVYLNELVEKK</sequence>
<dbReference type="InterPro" id="IPR052063">
    <property type="entry name" value="Polysaccharide_Lyase_1"/>
</dbReference>
<feature type="region of interest" description="Disordered" evidence="4">
    <location>
        <begin position="396"/>
        <end position="426"/>
    </location>
</feature>
<dbReference type="PANTHER" id="PTHR42970:SF1">
    <property type="entry name" value="PECTATE LYASE C-RELATED"/>
    <property type="match status" value="1"/>
</dbReference>
<dbReference type="SMART" id="SM00656">
    <property type="entry name" value="Amb_all"/>
    <property type="match status" value="1"/>
</dbReference>